<dbReference type="OrthoDB" id="4486039at2759"/>
<dbReference type="GeneID" id="8106177"/>
<name>B8LV76_TALSN</name>
<dbReference type="PhylomeDB" id="B8LV76"/>
<accession>B8LV76</accession>
<evidence type="ECO:0000256" key="1">
    <source>
        <dbReference type="SAM" id="Coils"/>
    </source>
</evidence>
<evidence type="ECO:0000313" key="3">
    <source>
        <dbReference type="Proteomes" id="UP000001745"/>
    </source>
</evidence>
<gene>
    <name evidence="2" type="ORF">TSTA_065790</name>
</gene>
<protein>
    <recommendedName>
        <fullName evidence="4">Retrotransposon gag domain-containing protein</fullName>
    </recommendedName>
</protein>
<keyword evidence="3" id="KW-1185">Reference proteome</keyword>
<dbReference type="RefSeq" id="XP_002340513.1">
    <property type="nucleotide sequence ID" value="XM_002340472.1"/>
</dbReference>
<sequence>MKLYETLNDNEKEYDTLLVNYNKLAEEDNALKDDYAVLQIEFSDLQKELEELKKARDDLIADHDLVEILGAALVNRPSKSTKLPKGAKLSDGVDPIFDSWLIDMRHSLNSNEDHYDTPETRMAFVKRICEGKAARYLLPQMREDSLNPFVNVEDMFEHLKTIFHDVNRVVKAKNQLFTLQMKKDTHFQDFLAEFTELAQDSEINVAK</sequence>
<organism evidence="2 3">
    <name type="scientific">Talaromyces stipitatus (strain ATCC 10500 / CBS 375.48 / QM 6759 / NRRL 1006)</name>
    <name type="common">Penicillium stipitatum</name>
    <dbReference type="NCBI Taxonomy" id="441959"/>
    <lineage>
        <taxon>Eukaryota</taxon>
        <taxon>Fungi</taxon>
        <taxon>Dikarya</taxon>
        <taxon>Ascomycota</taxon>
        <taxon>Pezizomycotina</taxon>
        <taxon>Eurotiomycetes</taxon>
        <taxon>Eurotiomycetidae</taxon>
        <taxon>Eurotiales</taxon>
        <taxon>Trichocomaceae</taxon>
        <taxon>Talaromyces</taxon>
        <taxon>Talaromyces sect. Talaromyces</taxon>
    </lineage>
</organism>
<reference evidence="3" key="1">
    <citation type="journal article" date="2015" name="Genome Announc.">
        <title>Genome sequence of the AIDS-associated pathogen Penicillium marneffei (ATCC18224) and its near taxonomic relative Talaromyces stipitatus (ATCC10500).</title>
        <authorList>
            <person name="Nierman W.C."/>
            <person name="Fedorova-Abrams N.D."/>
            <person name="Andrianopoulos A."/>
        </authorList>
    </citation>
    <scope>NUCLEOTIDE SEQUENCE [LARGE SCALE GENOMIC DNA]</scope>
    <source>
        <strain evidence="3">ATCC 10500 / CBS 375.48 / QM 6759 / NRRL 1006</strain>
    </source>
</reference>
<dbReference type="OMA" id="NADHYPL"/>
<dbReference type="HOGENOM" id="CLU_1327158_0_0_1"/>
<dbReference type="InParanoid" id="B8LV76"/>
<feature type="coiled-coil region" evidence="1">
    <location>
        <begin position="7"/>
        <end position="62"/>
    </location>
</feature>
<dbReference type="EMBL" id="EQ962652">
    <property type="protein sequence ID" value="EED23126.1"/>
    <property type="molecule type" value="Genomic_DNA"/>
</dbReference>
<evidence type="ECO:0008006" key="4">
    <source>
        <dbReference type="Google" id="ProtNLM"/>
    </source>
</evidence>
<dbReference type="AlphaFoldDB" id="B8LV76"/>
<evidence type="ECO:0000313" key="2">
    <source>
        <dbReference type="EMBL" id="EED23126.1"/>
    </source>
</evidence>
<dbReference type="STRING" id="441959.B8LV76"/>
<proteinExistence type="predicted"/>
<keyword evidence="1" id="KW-0175">Coiled coil</keyword>
<dbReference type="VEuPathDB" id="FungiDB:TSTA_065790"/>
<dbReference type="Proteomes" id="UP000001745">
    <property type="component" value="Unassembled WGS sequence"/>
</dbReference>